<protein>
    <submittedName>
        <fullName evidence="8">Uncharacterized protein</fullName>
    </submittedName>
</protein>
<dbReference type="AlphaFoldDB" id="A0A8J5SFP9"/>
<dbReference type="GO" id="GO:0016760">
    <property type="term" value="F:cellulose synthase (UDP-forming) activity"/>
    <property type="evidence" value="ECO:0007669"/>
    <property type="project" value="InterPro"/>
</dbReference>
<dbReference type="EMBL" id="JAAALK010000283">
    <property type="protein sequence ID" value="KAG8071413.1"/>
    <property type="molecule type" value="Genomic_DNA"/>
</dbReference>
<evidence type="ECO:0000256" key="6">
    <source>
        <dbReference type="ARBA" id="ARBA00023136"/>
    </source>
</evidence>
<evidence type="ECO:0000256" key="3">
    <source>
        <dbReference type="ARBA" id="ARBA00022679"/>
    </source>
</evidence>
<evidence type="ECO:0000256" key="4">
    <source>
        <dbReference type="ARBA" id="ARBA00022692"/>
    </source>
</evidence>
<dbReference type="OrthoDB" id="1706145at2759"/>
<dbReference type="PANTHER" id="PTHR13301">
    <property type="entry name" value="X-BOX TRANSCRIPTION FACTOR-RELATED"/>
    <property type="match status" value="1"/>
</dbReference>
<keyword evidence="4" id="KW-0812">Transmembrane</keyword>
<organism evidence="8 9">
    <name type="scientific">Zizania palustris</name>
    <name type="common">Northern wild rice</name>
    <dbReference type="NCBI Taxonomy" id="103762"/>
    <lineage>
        <taxon>Eukaryota</taxon>
        <taxon>Viridiplantae</taxon>
        <taxon>Streptophyta</taxon>
        <taxon>Embryophyta</taxon>
        <taxon>Tracheophyta</taxon>
        <taxon>Spermatophyta</taxon>
        <taxon>Magnoliopsida</taxon>
        <taxon>Liliopsida</taxon>
        <taxon>Poales</taxon>
        <taxon>Poaceae</taxon>
        <taxon>BOP clade</taxon>
        <taxon>Oryzoideae</taxon>
        <taxon>Oryzeae</taxon>
        <taxon>Zizaniinae</taxon>
        <taxon>Zizania</taxon>
    </lineage>
</organism>
<dbReference type="InterPro" id="IPR005150">
    <property type="entry name" value="Cellulose_synth"/>
</dbReference>
<name>A0A8J5SFP9_ZIZPA</name>
<evidence type="ECO:0000313" key="8">
    <source>
        <dbReference type="EMBL" id="KAG8071413.1"/>
    </source>
</evidence>
<keyword evidence="7" id="KW-0961">Cell wall biogenesis/degradation</keyword>
<sequence>MSRHTATSCCAWFTASVPREPLDAATVAEAITVISCFYEEKTEWGRRIVWIYGSVTEDVVTGYRMHNRGKKRAV</sequence>
<evidence type="ECO:0000313" key="9">
    <source>
        <dbReference type="Proteomes" id="UP000729402"/>
    </source>
</evidence>
<evidence type="ECO:0000256" key="2">
    <source>
        <dbReference type="ARBA" id="ARBA00022676"/>
    </source>
</evidence>
<dbReference type="GO" id="GO:0030244">
    <property type="term" value="P:cellulose biosynthetic process"/>
    <property type="evidence" value="ECO:0007669"/>
    <property type="project" value="InterPro"/>
</dbReference>
<dbReference type="GO" id="GO:0012505">
    <property type="term" value="C:endomembrane system"/>
    <property type="evidence" value="ECO:0007669"/>
    <property type="project" value="UniProtKB-SubCell"/>
</dbReference>
<dbReference type="GO" id="GO:0016020">
    <property type="term" value="C:membrane"/>
    <property type="evidence" value="ECO:0007669"/>
    <property type="project" value="InterPro"/>
</dbReference>
<keyword evidence="6" id="KW-0472">Membrane</keyword>
<proteinExistence type="predicted"/>
<dbReference type="Proteomes" id="UP000729402">
    <property type="component" value="Unassembled WGS sequence"/>
</dbReference>
<accession>A0A8J5SFP9</accession>
<evidence type="ECO:0000256" key="7">
    <source>
        <dbReference type="ARBA" id="ARBA00023316"/>
    </source>
</evidence>
<keyword evidence="3" id="KW-0808">Transferase</keyword>
<keyword evidence="5" id="KW-1133">Transmembrane helix</keyword>
<reference evidence="8" key="2">
    <citation type="submission" date="2021-02" db="EMBL/GenBank/DDBJ databases">
        <authorList>
            <person name="Kimball J.A."/>
            <person name="Haas M.W."/>
            <person name="Macchietto M."/>
            <person name="Kono T."/>
            <person name="Duquette J."/>
            <person name="Shao M."/>
        </authorList>
    </citation>
    <scope>NUCLEOTIDE SEQUENCE</scope>
    <source>
        <tissue evidence="8">Fresh leaf tissue</tissue>
    </source>
</reference>
<evidence type="ECO:0000256" key="1">
    <source>
        <dbReference type="ARBA" id="ARBA00004308"/>
    </source>
</evidence>
<comment type="caution">
    <text evidence="8">The sequence shown here is derived from an EMBL/GenBank/DDBJ whole genome shotgun (WGS) entry which is preliminary data.</text>
</comment>
<gene>
    <name evidence="8" type="ORF">GUJ93_ZPchr0006g42326</name>
</gene>
<dbReference type="GO" id="GO:0071555">
    <property type="term" value="P:cell wall organization"/>
    <property type="evidence" value="ECO:0007669"/>
    <property type="project" value="UniProtKB-KW"/>
</dbReference>
<keyword evidence="2" id="KW-0328">Glycosyltransferase</keyword>
<keyword evidence="9" id="KW-1185">Reference proteome</keyword>
<reference evidence="8" key="1">
    <citation type="journal article" date="2021" name="bioRxiv">
        <title>Whole Genome Assembly and Annotation of Northern Wild Rice, Zizania palustris L., Supports a Whole Genome Duplication in the Zizania Genus.</title>
        <authorList>
            <person name="Haas M."/>
            <person name="Kono T."/>
            <person name="Macchietto M."/>
            <person name="Millas R."/>
            <person name="McGilp L."/>
            <person name="Shao M."/>
            <person name="Duquette J."/>
            <person name="Hirsch C.N."/>
            <person name="Kimball J."/>
        </authorList>
    </citation>
    <scope>NUCLEOTIDE SEQUENCE</scope>
    <source>
        <tissue evidence="8">Fresh leaf tissue</tissue>
    </source>
</reference>
<evidence type="ECO:0000256" key="5">
    <source>
        <dbReference type="ARBA" id="ARBA00022989"/>
    </source>
</evidence>
<dbReference type="Pfam" id="PF03552">
    <property type="entry name" value="Cellulose_synt"/>
    <property type="match status" value="1"/>
</dbReference>
<comment type="subcellular location">
    <subcellularLocation>
        <location evidence="1">Endomembrane system</location>
    </subcellularLocation>
</comment>